<comment type="similarity">
    <text evidence="1">Belongs to the cytochrome P450 family.</text>
</comment>
<keyword evidence="3" id="KW-0408">Iron</keyword>
<dbReference type="PANTHER" id="PTHR24300">
    <property type="entry name" value="CYTOCHROME P450 508A4-RELATED"/>
    <property type="match status" value="1"/>
</dbReference>
<protein>
    <recommendedName>
        <fullName evidence="7">Cytochrome P450</fullName>
    </recommendedName>
</protein>
<dbReference type="InterPro" id="IPR050182">
    <property type="entry name" value="Cytochrome_P450_fam2"/>
</dbReference>
<dbReference type="PRINTS" id="PR00463">
    <property type="entry name" value="EP450I"/>
</dbReference>
<dbReference type="Proteomes" id="UP001642540">
    <property type="component" value="Unassembled WGS sequence"/>
</dbReference>
<dbReference type="Pfam" id="PF00067">
    <property type="entry name" value="p450"/>
    <property type="match status" value="1"/>
</dbReference>
<gene>
    <name evidence="5" type="ORF">ODALV1_LOCUS8753</name>
</gene>
<sequence length="91" mass="10791">MELYYLEAFFAETLRYSSFIPNGVFHCALETVEFNGYVIPKGTNIFPNFWQVHHDEAVWGDPKNFRPERFIDENGHYKKNDNVMLFSVGMY</sequence>
<dbReference type="SUPFAM" id="SSF48264">
    <property type="entry name" value="Cytochrome P450"/>
    <property type="match status" value="1"/>
</dbReference>
<evidence type="ECO:0000256" key="1">
    <source>
        <dbReference type="ARBA" id="ARBA00010617"/>
    </source>
</evidence>
<dbReference type="PANTHER" id="PTHR24300:SF417">
    <property type="entry name" value="CYTOCHROME P450 508B1-RELATED"/>
    <property type="match status" value="1"/>
</dbReference>
<organism evidence="5 6">
    <name type="scientific">Orchesella dallaii</name>
    <dbReference type="NCBI Taxonomy" id="48710"/>
    <lineage>
        <taxon>Eukaryota</taxon>
        <taxon>Metazoa</taxon>
        <taxon>Ecdysozoa</taxon>
        <taxon>Arthropoda</taxon>
        <taxon>Hexapoda</taxon>
        <taxon>Collembola</taxon>
        <taxon>Entomobryomorpha</taxon>
        <taxon>Entomobryoidea</taxon>
        <taxon>Orchesellidae</taxon>
        <taxon>Orchesellinae</taxon>
        <taxon>Orchesella</taxon>
    </lineage>
</organism>
<dbReference type="InterPro" id="IPR002401">
    <property type="entry name" value="Cyt_P450_E_grp-I"/>
</dbReference>
<dbReference type="InterPro" id="IPR036396">
    <property type="entry name" value="Cyt_P450_sf"/>
</dbReference>
<evidence type="ECO:0008006" key="7">
    <source>
        <dbReference type="Google" id="ProtNLM"/>
    </source>
</evidence>
<evidence type="ECO:0000256" key="2">
    <source>
        <dbReference type="ARBA" id="ARBA00022723"/>
    </source>
</evidence>
<dbReference type="EMBL" id="CAXLJM020000026">
    <property type="protein sequence ID" value="CAL8094329.1"/>
    <property type="molecule type" value="Genomic_DNA"/>
</dbReference>
<dbReference type="InterPro" id="IPR001128">
    <property type="entry name" value="Cyt_P450"/>
</dbReference>
<keyword evidence="4" id="KW-0560">Oxidoreductase</keyword>
<keyword evidence="6" id="KW-1185">Reference proteome</keyword>
<accession>A0ABP1QFP2</accession>
<proteinExistence type="inferred from homology"/>
<evidence type="ECO:0000313" key="6">
    <source>
        <dbReference type="Proteomes" id="UP001642540"/>
    </source>
</evidence>
<name>A0ABP1QFP2_9HEXA</name>
<keyword evidence="4" id="KW-0503">Monooxygenase</keyword>
<dbReference type="Gene3D" id="1.10.630.10">
    <property type="entry name" value="Cytochrome P450"/>
    <property type="match status" value="1"/>
</dbReference>
<evidence type="ECO:0000256" key="4">
    <source>
        <dbReference type="ARBA" id="ARBA00023033"/>
    </source>
</evidence>
<evidence type="ECO:0000256" key="3">
    <source>
        <dbReference type="ARBA" id="ARBA00023004"/>
    </source>
</evidence>
<comment type="caution">
    <text evidence="5">The sequence shown here is derived from an EMBL/GenBank/DDBJ whole genome shotgun (WGS) entry which is preliminary data.</text>
</comment>
<evidence type="ECO:0000313" key="5">
    <source>
        <dbReference type="EMBL" id="CAL8094329.1"/>
    </source>
</evidence>
<reference evidence="5 6" key="1">
    <citation type="submission" date="2024-08" db="EMBL/GenBank/DDBJ databases">
        <authorList>
            <person name="Cucini C."/>
            <person name="Frati F."/>
        </authorList>
    </citation>
    <scope>NUCLEOTIDE SEQUENCE [LARGE SCALE GENOMIC DNA]</scope>
</reference>
<keyword evidence="2" id="KW-0479">Metal-binding</keyword>